<evidence type="ECO:0000256" key="1">
    <source>
        <dbReference type="SAM" id="Phobius"/>
    </source>
</evidence>
<dbReference type="Proteomes" id="UP000663918">
    <property type="component" value="Chromosome"/>
</dbReference>
<name>A0A975C175_9CAUL</name>
<protein>
    <submittedName>
        <fullName evidence="2">Exopolysaccharide biosynthesis protein</fullName>
    </submittedName>
</protein>
<dbReference type="RefSeq" id="WP_207869969.1">
    <property type="nucleotide sequence ID" value="NZ_CP062222.1"/>
</dbReference>
<proteinExistence type="predicted"/>
<dbReference type="PIRSF" id="PIRSF033239">
    <property type="entry name" value="ExoD"/>
    <property type="match status" value="1"/>
</dbReference>
<dbReference type="PANTHER" id="PTHR41795">
    <property type="entry name" value="EXOPOLYSACCHARIDE SYNTHESIS PROTEIN"/>
    <property type="match status" value="1"/>
</dbReference>
<feature type="transmembrane region" description="Helical" evidence="1">
    <location>
        <begin position="172"/>
        <end position="193"/>
    </location>
</feature>
<dbReference type="PANTHER" id="PTHR41795:SF1">
    <property type="entry name" value="EXOPOLYSACCHARIDE SYNTHESIS PROTEIN"/>
    <property type="match status" value="1"/>
</dbReference>
<dbReference type="AlphaFoldDB" id="A0A975C175"/>
<dbReference type="Pfam" id="PF06055">
    <property type="entry name" value="ExoD"/>
    <property type="match status" value="1"/>
</dbReference>
<accession>A0A975C175</accession>
<dbReference type="EMBL" id="CP062222">
    <property type="protein sequence ID" value="QTC91022.1"/>
    <property type="molecule type" value="Genomic_DNA"/>
</dbReference>
<keyword evidence="1" id="KW-0472">Membrane</keyword>
<evidence type="ECO:0000313" key="3">
    <source>
        <dbReference type="Proteomes" id="UP000663918"/>
    </source>
</evidence>
<feature type="transmembrane region" description="Helical" evidence="1">
    <location>
        <begin position="133"/>
        <end position="166"/>
    </location>
</feature>
<sequence length="211" mass="23207">MSLTETSTGRPRAFSDVIETLGRRPGERLALGELVDAFGDRAFGAVMLLFGVLNLMPWPPGGTTITGAPLLFLSMELAWGREALWLPGWMERATVSRATFRKLSDRFMKAIRFTEHLSRPRLRFLTSRFGQGLIGLACVFLSAVLVLPIFGGNLIPAVAITFFSLGVMQRDGLAVLLGWIVTGITIVVLFLAWKIIVAGFEHGWEWVSGLV</sequence>
<keyword evidence="3" id="KW-1185">Reference proteome</keyword>
<reference evidence="2" key="1">
    <citation type="submission" date="2020-09" db="EMBL/GenBank/DDBJ databases">
        <title>Brevundimonas sp. LVF2 isolated from a puddle in Goettingen, Germany.</title>
        <authorList>
            <person name="Friedrich I."/>
            <person name="Klassen A."/>
            <person name="Hannes N."/>
            <person name="Schneider D."/>
            <person name="Hertel R."/>
            <person name="Daniel R."/>
        </authorList>
    </citation>
    <scope>NUCLEOTIDE SEQUENCE</scope>
    <source>
        <strain evidence="2">LVF2</strain>
    </source>
</reference>
<dbReference type="InterPro" id="IPR010331">
    <property type="entry name" value="ExoD"/>
</dbReference>
<dbReference type="KEGG" id="bgoe:IFJ75_17655"/>
<organism evidence="2 3">
    <name type="scientific">Brevundimonas goettingensis</name>
    <dbReference type="NCBI Taxonomy" id="2774190"/>
    <lineage>
        <taxon>Bacteria</taxon>
        <taxon>Pseudomonadati</taxon>
        <taxon>Pseudomonadota</taxon>
        <taxon>Alphaproteobacteria</taxon>
        <taxon>Caulobacterales</taxon>
        <taxon>Caulobacteraceae</taxon>
        <taxon>Brevundimonas</taxon>
    </lineage>
</organism>
<keyword evidence="1" id="KW-0812">Transmembrane</keyword>
<evidence type="ECO:0000313" key="2">
    <source>
        <dbReference type="EMBL" id="QTC91022.1"/>
    </source>
</evidence>
<keyword evidence="1" id="KW-1133">Transmembrane helix</keyword>
<gene>
    <name evidence="2" type="ORF">IFJ75_17655</name>
</gene>